<dbReference type="RefSeq" id="WP_090768126.1">
    <property type="nucleotide sequence ID" value="NZ_FNFB01000013.1"/>
</dbReference>
<name>A0A1G9G2L1_9ACTN</name>
<dbReference type="Proteomes" id="UP000198683">
    <property type="component" value="Unassembled WGS sequence"/>
</dbReference>
<organism evidence="2 3">
    <name type="scientific">Nonomuraea maritima</name>
    <dbReference type="NCBI Taxonomy" id="683260"/>
    <lineage>
        <taxon>Bacteria</taxon>
        <taxon>Bacillati</taxon>
        <taxon>Actinomycetota</taxon>
        <taxon>Actinomycetes</taxon>
        <taxon>Streptosporangiales</taxon>
        <taxon>Streptosporangiaceae</taxon>
        <taxon>Nonomuraea</taxon>
    </lineage>
</organism>
<dbReference type="AlphaFoldDB" id="A0A1G9G2L1"/>
<dbReference type="EMBL" id="FNFB01000013">
    <property type="protein sequence ID" value="SDK94898.1"/>
    <property type="molecule type" value="Genomic_DNA"/>
</dbReference>
<proteinExistence type="predicted"/>
<gene>
    <name evidence="2" type="ORF">SAMN05421874_113117</name>
</gene>
<reference evidence="2 3" key="1">
    <citation type="submission" date="2016-10" db="EMBL/GenBank/DDBJ databases">
        <authorList>
            <person name="de Groot N.N."/>
        </authorList>
    </citation>
    <scope>NUCLEOTIDE SEQUENCE [LARGE SCALE GENOMIC DNA]</scope>
    <source>
        <strain evidence="2 3">CGMCC 4.5681</strain>
    </source>
</reference>
<evidence type="ECO:0000313" key="3">
    <source>
        <dbReference type="Proteomes" id="UP000198683"/>
    </source>
</evidence>
<feature type="compositionally biased region" description="Basic and acidic residues" evidence="1">
    <location>
        <begin position="89"/>
        <end position="103"/>
    </location>
</feature>
<evidence type="ECO:0008006" key="4">
    <source>
        <dbReference type="Google" id="ProtNLM"/>
    </source>
</evidence>
<dbReference type="STRING" id="683260.SAMN05421874_113117"/>
<dbReference type="OrthoDB" id="3535849at2"/>
<sequence length="111" mass="11395">MSAGFEIARGTVEQQASRMRAHGDDYAAALRRLSERGPGAGSWAGGSLLSVLAGPYAEAVGLGLRAMTELSATMTGTGDALDRASANTRETERAGEEGARRIADLLSGGRA</sequence>
<feature type="region of interest" description="Disordered" evidence="1">
    <location>
        <begin position="78"/>
        <end position="111"/>
    </location>
</feature>
<evidence type="ECO:0000256" key="1">
    <source>
        <dbReference type="SAM" id="MobiDB-lite"/>
    </source>
</evidence>
<accession>A0A1G9G2L1</accession>
<evidence type="ECO:0000313" key="2">
    <source>
        <dbReference type="EMBL" id="SDK94898.1"/>
    </source>
</evidence>
<protein>
    <recommendedName>
        <fullName evidence="4">Excreted virulence factor EspC, type VII ESX diderm</fullName>
    </recommendedName>
</protein>
<keyword evidence="3" id="KW-1185">Reference proteome</keyword>